<evidence type="ECO:0000313" key="2">
    <source>
        <dbReference type="EMBL" id="PXX43100.1"/>
    </source>
</evidence>
<reference evidence="2 3" key="1">
    <citation type="submission" date="2018-05" db="EMBL/GenBank/DDBJ databases">
        <title>Genomic Encyclopedia of Type Strains, Phase IV (KMG-IV): sequencing the most valuable type-strain genomes for metagenomic binning, comparative biology and taxonomic classification.</title>
        <authorList>
            <person name="Goeker M."/>
        </authorList>
    </citation>
    <scope>NUCLEOTIDE SEQUENCE [LARGE SCALE GENOMIC DNA]</scope>
    <source>
        <strain evidence="2 3">DSM 19792</strain>
    </source>
</reference>
<dbReference type="EMBL" id="QJKB01000004">
    <property type="protein sequence ID" value="PXX43100.1"/>
    <property type="molecule type" value="Genomic_DNA"/>
</dbReference>
<keyword evidence="1" id="KW-1133">Transmembrane helix</keyword>
<evidence type="ECO:0000313" key="3">
    <source>
        <dbReference type="Proteomes" id="UP000247792"/>
    </source>
</evidence>
<keyword evidence="3" id="KW-1185">Reference proteome</keyword>
<comment type="caution">
    <text evidence="2">The sequence shown here is derived from an EMBL/GenBank/DDBJ whole genome shotgun (WGS) entry which is preliminary data.</text>
</comment>
<name>A0A318J927_9BURK</name>
<accession>A0A318J927</accession>
<gene>
    <name evidence="2" type="ORF">DFR42_104101</name>
</gene>
<keyword evidence="1" id="KW-0472">Membrane</keyword>
<proteinExistence type="predicted"/>
<sequence>MNISANMDGVVIATIALVIISSLLRVIIA</sequence>
<evidence type="ECO:0000256" key="1">
    <source>
        <dbReference type="SAM" id="Phobius"/>
    </source>
</evidence>
<dbReference type="AlphaFoldDB" id="A0A318J927"/>
<feature type="transmembrane region" description="Helical" evidence="1">
    <location>
        <begin position="7"/>
        <end position="28"/>
    </location>
</feature>
<protein>
    <submittedName>
        <fullName evidence="2">Uncharacterized protein</fullName>
    </submittedName>
</protein>
<dbReference type="Proteomes" id="UP000247792">
    <property type="component" value="Unassembled WGS sequence"/>
</dbReference>
<organism evidence="2 3">
    <name type="scientific">Undibacterium pigrum</name>
    <dbReference type="NCBI Taxonomy" id="401470"/>
    <lineage>
        <taxon>Bacteria</taxon>
        <taxon>Pseudomonadati</taxon>
        <taxon>Pseudomonadota</taxon>
        <taxon>Betaproteobacteria</taxon>
        <taxon>Burkholderiales</taxon>
        <taxon>Oxalobacteraceae</taxon>
        <taxon>Undibacterium</taxon>
    </lineage>
</organism>
<keyword evidence="1" id="KW-0812">Transmembrane</keyword>